<comment type="caution">
    <text evidence="4">The sequence shown here is derived from an EMBL/GenBank/DDBJ whole genome shotgun (WGS) entry which is preliminary data.</text>
</comment>
<dbReference type="RefSeq" id="WP_126866191.1">
    <property type="nucleotide sequence ID" value="NZ_JAUSTX010000011.1"/>
</dbReference>
<gene>
    <name evidence="4" type="ORF">ELQ35_16635</name>
</gene>
<evidence type="ECO:0000313" key="5">
    <source>
        <dbReference type="Proteomes" id="UP000267430"/>
    </source>
</evidence>
<feature type="domain" description="N-acetyltransferase" evidence="3">
    <location>
        <begin position="1"/>
        <end position="155"/>
    </location>
</feature>
<evidence type="ECO:0000259" key="3">
    <source>
        <dbReference type="PROSITE" id="PS51186"/>
    </source>
</evidence>
<organism evidence="4 5">
    <name type="scientific">Peribacillus cavernae</name>
    <dbReference type="NCBI Taxonomy" id="1674310"/>
    <lineage>
        <taxon>Bacteria</taxon>
        <taxon>Bacillati</taxon>
        <taxon>Bacillota</taxon>
        <taxon>Bacilli</taxon>
        <taxon>Bacillales</taxon>
        <taxon>Bacillaceae</taxon>
        <taxon>Peribacillus</taxon>
    </lineage>
</organism>
<evidence type="ECO:0000256" key="1">
    <source>
        <dbReference type="ARBA" id="ARBA00022679"/>
    </source>
</evidence>
<dbReference type="InterPro" id="IPR016181">
    <property type="entry name" value="Acyl_CoA_acyltransferase"/>
</dbReference>
<keyword evidence="5" id="KW-1185">Reference proteome</keyword>
<name>A0A433HFZ1_9BACI</name>
<keyword evidence="1 4" id="KW-0808">Transferase</keyword>
<dbReference type="PROSITE" id="PS51186">
    <property type="entry name" value="GNAT"/>
    <property type="match status" value="1"/>
</dbReference>
<dbReference type="InterPro" id="IPR000182">
    <property type="entry name" value="GNAT_dom"/>
</dbReference>
<proteinExistence type="predicted"/>
<dbReference type="SUPFAM" id="SSF55729">
    <property type="entry name" value="Acyl-CoA N-acyltransferases (Nat)"/>
    <property type="match status" value="1"/>
</dbReference>
<dbReference type="CDD" id="cd04301">
    <property type="entry name" value="NAT_SF"/>
    <property type="match status" value="1"/>
</dbReference>
<dbReference type="PANTHER" id="PTHR43877:SF2">
    <property type="entry name" value="AMINOALKYLPHOSPHONATE N-ACETYLTRANSFERASE-RELATED"/>
    <property type="match status" value="1"/>
</dbReference>
<dbReference type="AlphaFoldDB" id="A0A433HFZ1"/>
<dbReference type="Pfam" id="PF00583">
    <property type="entry name" value="Acetyltransf_1"/>
    <property type="match status" value="1"/>
</dbReference>
<reference evidence="4 5" key="1">
    <citation type="submission" date="2018-12" db="EMBL/GenBank/DDBJ databases">
        <title>Bacillus chawlae sp. nov., Bacillus glennii sp. nov., and Bacillus saganii sp. nov. Isolated from the Vehicle Assembly Building at Kennedy Space Center where the Viking Spacecraft were Assembled.</title>
        <authorList>
            <person name="Seuylemezian A."/>
            <person name="Vaishampayan P."/>
        </authorList>
    </citation>
    <scope>NUCLEOTIDE SEQUENCE [LARGE SCALE GENOMIC DNA]</scope>
    <source>
        <strain evidence="4 5">L5</strain>
    </source>
</reference>
<dbReference type="PANTHER" id="PTHR43877">
    <property type="entry name" value="AMINOALKYLPHOSPHONATE N-ACETYLTRANSFERASE-RELATED-RELATED"/>
    <property type="match status" value="1"/>
</dbReference>
<keyword evidence="2" id="KW-0012">Acyltransferase</keyword>
<dbReference type="Gene3D" id="3.40.630.30">
    <property type="match status" value="1"/>
</dbReference>
<accession>A0A433HFZ1</accession>
<dbReference type="InterPro" id="IPR050832">
    <property type="entry name" value="Bact_Acetyltransf"/>
</dbReference>
<evidence type="ECO:0000313" key="4">
    <source>
        <dbReference type="EMBL" id="RUQ27209.1"/>
    </source>
</evidence>
<dbReference type="GO" id="GO:0016747">
    <property type="term" value="F:acyltransferase activity, transferring groups other than amino-acyl groups"/>
    <property type="evidence" value="ECO:0007669"/>
    <property type="project" value="InterPro"/>
</dbReference>
<protein>
    <submittedName>
        <fullName evidence="4">GNAT family N-acetyltransferase</fullName>
    </submittedName>
</protein>
<dbReference type="Proteomes" id="UP000267430">
    <property type="component" value="Unassembled WGS sequence"/>
</dbReference>
<sequence length="155" mass="17794">MIKVAAEKDIHIMHQLMLEAFEEYRTLEFPSSALNETVSLILNSVRNDSEQAIIHFEEDIPIGSARFKMEDHYLYFSRVSVPSHARGQGVAKSMLIWLENHAKQDNKNEMRCKVRVSLPKNIQLYRSFGYSVIKEEIVTNPNGFPVKTAIMGKPL</sequence>
<evidence type="ECO:0000256" key="2">
    <source>
        <dbReference type="ARBA" id="ARBA00023315"/>
    </source>
</evidence>
<dbReference type="EMBL" id="RYZZ01000029">
    <property type="protein sequence ID" value="RUQ27209.1"/>
    <property type="molecule type" value="Genomic_DNA"/>
</dbReference>
<dbReference type="OrthoDB" id="2594246at2"/>